<accession>A0A972VV77</accession>
<dbReference type="Gene3D" id="1.20.1250.20">
    <property type="entry name" value="MFS general substrate transporter like domains"/>
    <property type="match status" value="1"/>
</dbReference>
<comment type="caution">
    <text evidence="9">The sequence shown here is derived from an EMBL/GenBank/DDBJ whole genome shotgun (WGS) entry which is preliminary data.</text>
</comment>
<evidence type="ECO:0000256" key="4">
    <source>
        <dbReference type="ARBA" id="ARBA00022692"/>
    </source>
</evidence>
<feature type="transmembrane region" description="Helical" evidence="7">
    <location>
        <begin position="96"/>
        <end position="113"/>
    </location>
</feature>
<reference evidence="9" key="1">
    <citation type="submission" date="2020-05" db="EMBL/GenBank/DDBJ databases">
        <title>Sulfur intermediates as new biogeochemical hubs in an aquatic model microbial ecosystem.</title>
        <authorList>
            <person name="Vigneron A."/>
        </authorList>
    </citation>
    <scope>NUCLEOTIDE SEQUENCE</scope>
    <source>
        <strain evidence="9">Bin.250</strain>
    </source>
</reference>
<keyword evidence="6 7" id="KW-0472">Membrane</keyword>
<dbReference type="PROSITE" id="PS50850">
    <property type="entry name" value="MFS"/>
    <property type="match status" value="1"/>
</dbReference>
<feature type="transmembrane region" description="Helical" evidence="7">
    <location>
        <begin position="159"/>
        <end position="178"/>
    </location>
</feature>
<evidence type="ECO:0000256" key="7">
    <source>
        <dbReference type="SAM" id="Phobius"/>
    </source>
</evidence>
<feature type="transmembrane region" description="Helical" evidence="7">
    <location>
        <begin position="133"/>
        <end position="153"/>
    </location>
</feature>
<name>A0A972VV77_9GAMM</name>
<dbReference type="InterPro" id="IPR036259">
    <property type="entry name" value="MFS_trans_sf"/>
</dbReference>
<dbReference type="PROSITE" id="PS00217">
    <property type="entry name" value="SUGAR_TRANSPORT_2"/>
    <property type="match status" value="1"/>
</dbReference>
<feature type="transmembrane region" description="Helical" evidence="7">
    <location>
        <begin position="283"/>
        <end position="304"/>
    </location>
</feature>
<comment type="subcellular location">
    <subcellularLocation>
        <location evidence="1">Cell membrane</location>
        <topology evidence="1">Multi-pass membrane protein</topology>
    </subcellularLocation>
</comment>
<evidence type="ECO:0000259" key="8">
    <source>
        <dbReference type="PROSITE" id="PS50850"/>
    </source>
</evidence>
<proteinExistence type="predicted"/>
<dbReference type="Pfam" id="PF05977">
    <property type="entry name" value="MFS_3"/>
    <property type="match status" value="1"/>
</dbReference>
<dbReference type="InterPro" id="IPR010290">
    <property type="entry name" value="TM_effector"/>
</dbReference>
<gene>
    <name evidence="9" type="ORF">HQ497_02325</name>
</gene>
<feature type="domain" description="Major facilitator superfamily (MFS) profile" evidence="8">
    <location>
        <begin position="215"/>
        <end position="405"/>
    </location>
</feature>
<evidence type="ECO:0000256" key="5">
    <source>
        <dbReference type="ARBA" id="ARBA00022989"/>
    </source>
</evidence>
<keyword evidence="2" id="KW-0813">Transport</keyword>
<dbReference type="SUPFAM" id="SSF103473">
    <property type="entry name" value="MFS general substrate transporter"/>
    <property type="match status" value="1"/>
</dbReference>
<protein>
    <submittedName>
        <fullName evidence="9">MFS transporter</fullName>
    </submittedName>
</protein>
<evidence type="ECO:0000256" key="1">
    <source>
        <dbReference type="ARBA" id="ARBA00004651"/>
    </source>
</evidence>
<dbReference type="InterPro" id="IPR005829">
    <property type="entry name" value="Sugar_transporter_CS"/>
</dbReference>
<dbReference type="CDD" id="cd06173">
    <property type="entry name" value="MFS_MefA_like"/>
    <property type="match status" value="1"/>
</dbReference>
<sequence length="405" mass="43932">MKPLNYYFIGAGSWFLAFGIQSVVFAWMVTMVLDETADRVGIAQMAFMLPTMFFMLLGGSLADHYGGKRIAIIGHILASIAPLFLAITVLTGELTYQSVIIFAVIMGTAQALITPARDGLLPLVADGKIQRLVVQASMIQFGIQAFGFLIAAYADELGAATMLLLQFTALQIGMLAYIKLKLPYQRPAPVNQHPFRQISESVLEGFRTVKASPYLRAVAFQNVAMGTFFMGSYIVTIPLLIRELYQGGSVELSWLNAANSFGIVVTILYLMRIGDIHRQGRALLLAQGVGSVALACGGLGLGFYSLLGSIFLWGMCGGFALTMSRTIMQERAPEKQRARIMAFYSFTLLGAIPIGALVSGYLVKWLGASDALITSSILMFIFVIFVSLSSTLWSLDAKPASHPAE</sequence>
<evidence type="ECO:0000256" key="6">
    <source>
        <dbReference type="ARBA" id="ARBA00023136"/>
    </source>
</evidence>
<feature type="transmembrane region" description="Helical" evidence="7">
    <location>
        <begin position="217"/>
        <end position="241"/>
    </location>
</feature>
<dbReference type="Proteomes" id="UP000754644">
    <property type="component" value="Unassembled WGS sequence"/>
</dbReference>
<feature type="transmembrane region" description="Helical" evidence="7">
    <location>
        <begin position="310"/>
        <end position="328"/>
    </location>
</feature>
<dbReference type="GO" id="GO:0022857">
    <property type="term" value="F:transmembrane transporter activity"/>
    <property type="evidence" value="ECO:0007669"/>
    <property type="project" value="InterPro"/>
</dbReference>
<organism evidence="9 10">
    <name type="scientific">SAR86 cluster bacterium</name>
    <dbReference type="NCBI Taxonomy" id="2030880"/>
    <lineage>
        <taxon>Bacteria</taxon>
        <taxon>Pseudomonadati</taxon>
        <taxon>Pseudomonadota</taxon>
        <taxon>Gammaproteobacteria</taxon>
        <taxon>SAR86 cluster</taxon>
    </lineage>
</organism>
<keyword evidence="4 7" id="KW-0812">Transmembrane</keyword>
<evidence type="ECO:0000313" key="10">
    <source>
        <dbReference type="Proteomes" id="UP000754644"/>
    </source>
</evidence>
<evidence type="ECO:0000313" key="9">
    <source>
        <dbReference type="EMBL" id="NQV64176.1"/>
    </source>
</evidence>
<feature type="transmembrane region" description="Helical" evidence="7">
    <location>
        <begin position="7"/>
        <end position="29"/>
    </location>
</feature>
<dbReference type="PANTHER" id="PTHR23513">
    <property type="entry name" value="INTEGRAL MEMBRANE EFFLUX PROTEIN-RELATED"/>
    <property type="match status" value="1"/>
</dbReference>
<dbReference type="GO" id="GO:0005886">
    <property type="term" value="C:plasma membrane"/>
    <property type="evidence" value="ECO:0007669"/>
    <property type="project" value="UniProtKB-SubCell"/>
</dbReference>
<dbReference type="PANTHER" id="PTHR23513:SF11">
    <property type="entry name" value="STAPHYLOFERRIN A TRANSPORTER"/>
    <property type="match status" value="1"/>
</dbReference>
<dbReference type="InterPro" id="IPR020846">
    <property type="entry name" value="MFS_dom"/>
</dbReference>
<evidence type="ECO:0000256" key="2">
    <source>
        <dbReference type="ARBA" id="ARBA00022448"/>
    </source>
</evidence>
<keyword evidence="5 7" id="KW-1133">Transmembrane helix</keyword>
<dbReference type="AlphaFoldDB" id="A0A972VV77"/>
<evidence type="ECO:0000256" key="3">
    <source>
        <dbReference type="ARBA" id="ARBA00022475"/>
    </source>
</evidence>
<keyword evidence="3" id="KW-1003">Cell membrane</keyword>
<dbReference type="EMBL" id="JABMOJ010000078">
    <property type="protein sequence ID" value="NQV64176.1"/>
    <property type="molecule type" value="Genomic_DNA"/>
</dbReference>
<feature type="transmembrane region" description="Helical" evidence="7">
    <location>
        <begin position="253"/>
        <end position="271"/>
    </location>
</feature>
<feature type="transmembrane region" description="Helical" evidence="7">
    <location>
        <begin position="41"/>
        <end position="58"/>
    </location>
</feature>
<feature type="transmembrane region" description="Helical" evidence="7">
    <location>
        <begin position="70"/>
        <end position="90"/>
    </location>
</feature>
<feature type="transmembrane region" description="Helical" evidence="7">
    <location>
        <begin position="340"/>
        <end position="363"/>
    </location>
</feature>
<feature type="transmembrane region" description="Helical" evidence="7">
    <location>
        <begin position="375"/>
        <end position="395"/>
    </location>
</feature>